<dbReference type="Proteomes" id="UP000027265">
    <property type="component" value="Unassembled WGS sequence"/>
</dbReference>
<dbReference type="GO" id="GO:0005796">
    <property type="term" value="C:Golgi lumen"/>
    <property type="evidence" value="ECO:0007669"/>
    <property type="project" value="TreeGrafter"/>
</dbReference>
<organism evidence="3 4">
    <name type="scientific">Jaapia argillacea MUCL 33604</name>
    <dbReference type="NCBI Taxonomy" id="933084"/>
    <lineage>
        <taxon>Eukaryota</taxon>
        <taxon>Fungi</taxon>
        <taxon>Dikarya</taxon>
        <taxon>Basidiomycota</taxon>
        <taxon>Agaricomycotina</taxon>
        <taxon>Agaricomycetes</taxon>
        <taxon>Agaricomycetidae</taxon>
        <taxon>Jaapiales</taxon>
        <taxon>Jaapiaceae</taxon>
        <taxon>Jaapia</taxon>
    </lineage>
</organism>
<feature type="domain" description="Glutaredoxin" evidence="2">
    <location>
        <begin position="150"/>
        <end position="211"/>
    </location>
</feature>
<accession>A0A067Q4D5</accession>
<dbReference type="GO" id="GO:0015038">
    <property type="term" value="F:glutathione disulfide oxidoreductase activity"/>
    <property type="evidence" value="ECO:0007669"/>
    <property type="project" value="TreeGrafter"/>
</dbReference>
<dbReference type="Gene3D" id="3.40.30.10">
    <property type="entry name" value="Glutaredoxin"/>
    <property type="match status" value="1"/>
</dbReference>
<dbReference type="PRINTS" id="PR00160">
    <property type="entry name" value="GLUTAREDOXIN"/>
</dbReference>
<keyword evidence="1" id="KW-0812">Transmembrane</keyword>
<dbReference type="EMBL" id="KL197719">
    <property type="protein sequence ID" value="KDQ57426.1"/>
    <property type="molecule type" value="Genomic_DNA"/>
</dbReference>
<sequence>MSLLPTSRPLSSSYPARQHAPYRRRRIIWSLLLLSAFCLTYFHFYPSSSFPLSLTSLSPSTNWRPDRNGDAPPPEPEVQKKPIKLQEIYGLLHFLTSAKTSGLMLDEVVVRGLQDDVVDWGKPVDFRVYANGEEDDWDENARELLHNYPVVVFSKTYCPYSKRGKALLETYSLSPSPKIIELDLRTDSHVIKQILTRTTGRSTVPNILLTGRDQKDMSIGGSDDIHQLHERGELRGIFEEAGLKVNGSP</sequence>
<dbReference type="PROSITE" id="PS51354">
    <property type="entry name" value="GLUTAREDOXIN_2"/>
    <property type="match status" value="1"/>
</dbReference>
<dbReference type="GO" id="GO:0005801">
    <property type="term" value="C:cis-Golgi network"/>
    <property type="evidence" value="ECO:0007669"/>
    <property type="project" value="TreeGrafter"/>
</dbReference>
<dbReference type="HOGENOM" id="CLU_026126_0_3_1"/>
<dbReference type="STRING" id="933084.A0A067Q4D5"/>
<evidence type="ECO:0000259" key="2">
    <source>
        <dbReference type="Pfam" id="PF00462"/>
    </source>
</evidence>
<keyword evidence="4" id="KW-1185">Reference proteome</keyword>
<dbReference type="AlphaFoldDB" id="A0A067Q4D5"/>
<name>A0A067Q4D5_9AGAM</name>
<dbReference type="InterPro" id="IPR036249">
    <property type="entry name" value="Thioredoxin-like_sf"/>
</dbReference>
<dbReference type="InterPro" id="IPR002109">
    <property type="entry name" value="Glutaredoxin"/>
</dbReference>
<evidence type="ECO:0000313" key="4">
    <source>
        <dbReference type="Proteomes" id="UP000027265"/>
    </source>
</evidence>
<dbReference type="GO" id="GO:0034599">
    <property type="term" value="P:cellular response to oxidative stress"/>
    <property type="evidence" value="ECO:0007669"/>
    <property type="project" value="TreeGrafter"/>
</dbReference>
<evidence type="ECO:0000313" key="3">
    <source>
        <dbReference type="EMBL" id="KDQ57426.1"/>
    </source>
</evidence>
<dbReference type="SUPFAM" id="SSF52833">
    <property type="entry name" value="Thioredoxin-like"/>
    <property type="match status" value="1"/>
</dbReference>
<keyword evidence="1" id="KW-0472">Membrane</keyword>
<keyword evidence="1" id="KW-1133">Transmembrane helix</keyword>
<dbReference type="CDD" id="cd03419">
    <property type="entry name" value="GRX_GRXh_1_2_like"/>
    <property type="match status" value="1"/>
</dbReference>
<dbReference type="InParanoid" id="A0A067Q4D5"/>
<dbReference type="PANTHER" id="PTHR45694">
    <property type="entry name" value="GLUTAREDOXIN 2"/>
    <property type="match status" value="1"/>
</dbReference>
<proteinExistence type="predicted"/>
<gene>
    <name evidence="3" type="ORF">JAAARDRAFT_35144</name>
</gene>
<dbReference type="InterPro" id="IPR014025">
    <property type="entry name" value="Glutaredoxin_subgr"/>
</dbReference>
<protein>
    <recommendedName>
        <fullName evidence="2">Glutaredoxin domain-containing protein</fullName>
    </recommendedName>
</protein>
<dbReference type="OrthoDB" id="423313at2759"/>
<dbReference type="GO" id="GO:0000324">
    <property type="term" value="C:fungal-type vacuole"/>
    <property type="evidence" value="ECO:0007669"/>
    <property type="project" value="TreeGrafter"/>
</dbReference>
<evidence type="ECO:0000256" key="1">
    <source>
        <dbReference type="SAM" id="Phobius"/>
    </source>
</evidence>
<feature type="transmembrane region" description="Helical" evidence="1">
    <location>
        <begin position="27"/>
        <end position="45"/>
    </location>
</feature>
<dbReference type="Pfam" id="PF00462">
    <property type="entry name" value="Glutaredoxin"/>
    <property type="match status" value="1"/>
</dbReference>
<dbReference type="PANTHER" id="PTHR45694:SF5">
    <property type="entry name" value="GLUTAREDOXIN 2"/>
    <property type="match status" value="1"/>
</dbReference>
<reference evidence="4" key="1">
    <citation type="journal article" date="2014" name="Proc. Natl. Acad. Sci. U.S.A.">
        <title>Extensive sampling of basidiomycete genomes demonstrates inadequacy of the white-rot/brown-rot paradigm for wood decay fungi.</title>
        <authorList>
            <person name="Riley R."/>
            <person name="Salamov A.A."/>
            <person name="Brown D.W."/>
            <person name="Nagy L.G."/>
            <person name="Floudas D."/>
            <person name="Held B.W."/>
            <person name="Levasseur A."/>
            <person name="Lombard V."/>
            <person name="Morin E."/>
            <person name="Otillar R."/>
            <person name="Lindquist E.A."/>
            <person name="Sun H."/>
            <person name="LaButti K.M."/>
            <person name="Schmutz J."/>
            <person name="Jabbour D."/>
            <person name="Luo H."/>
            <person name="Baker S.E."/>
            <person name="Pisabarro A.G."/>
            <person name="Walton J.D."/>
            <person name="Blanchette R.A."/>
            <person name="Henrissat B."/>
            <person name="Martin F."/>
            <person name="Cullen D."/>
            <person name="Hibbett D.S."/>
            <person name="Grigoriev I.V."/>
        </authorList>
    </citation>
    <scope>NUCLEOTIDE SEQUENCE [LARGE SCALE GENOMIC DNA]</scope>
    <source>
        <strain evidence="4">MUCL 33604</strain>
    </source>
</reference>